<feature type="transmembrane region" description="Helical" evidence="1">
    <location>
        <begin position="303"/>
        <end position="322"/>
    </location>
</feature>
<dbReference type="RefSeq" id="WP_092639616.1">
    <property type="nucleotide sequence ID" value="NZ_FNID01000013.1"/>
</dbReference>
<reference evidence="3 4" key="1">
    <citation type="submission" date="2016-10" db="EMBL/GenBank/DDBJ databases">
        <authorList>
            <person name="de Groot N.N."/>
        </authorList>
    </citation>
    <scope>NUCLEOTIDE SEQUENCE [LARGE SCALE GENOMIC DNA]</scope>
    <source>
        <strain evidence="3 4">CGMCC 1.5012</strain>
    </source>
</reference>
<evidence type="ECO:0000259" key="2">
    <source>
        <dbReference type="Pfam" id="PF01757"/>
    </source>
</evidence>
<keyword evidence="4" id="KW-1185">Reference proteome</keyword>
<dbReference type="EMBL" id="FNID01000013">
    <property type="protein sequence ID" value="SDN19177.1"/>
    <property type="molecule type" value="Genomic_DNA"/>
</dbReference>
<feature type="transmembrane region" description="Helical" evidence="1">
    <location>
        <begin position="133"/>
        <end position="160"/>
    </location>
</feature>
<feature type="transmembrane region" description="Helical" evidence="1">
    <location>
        <begin position="200"/>
        <end position="217"/>
    </location>
</feature>
<dbReference type="OrthoDB" id="3268734at2"/>
<feature type="transmembrane region" description="Helical" evidence="1">
    <location>
        <begin position="334"/>
        <end position="353"/>
    </location>
</feature>
<name>A0A1G9ZDH2_9FIRM</name>
<feature type="transmembrane region" description="Helical" evidence="1">
    <location>
        <begin position="229"/>
        <end position="250"/>
    </location>
</feature>
<gene>
    <name evidence="3" type="ORF">SAMN05192585_11322</name>
</gene>
<keyword evidence="3" id="KW-0808">Transferase</keyword>
<keyword evidence="3" id="KW-0012">Acyltransferase</keyword>
<feature type="transmembrane region" description="Helical" evidence="1">
    <location>
        <begin position="104"/>
        <end position="121"/>
    </location>
</feature>
<keyword evidence="1" id="KW-1133">Transmembrane helix</keyword>
<dbReference type="Proteomes" id="UP000199182">
    <property type="component" value="Unassembled WGS sequence"/>
</dbReference>
<accession>A0A1G9ZDH2</accession>
<keyword evidence="1" id="KW-0472">Membrane</keyword>
<organism evidence="3 4">
    <name type="scientific">Acetanaerobacterium elongatum</name>
    <dbReference type="NCBI Taxonomy" id="258515"/>
    <lineage>
        <taxon>Bacteria</taxon>
        <taxon>Bacillati</taxon>
        <taxon>Bacillota</taxon>
        <taxon>Clostridia</taxon>
        <taxon>Eubacteriales</taxon>
        <taxon>Oscillospiraceae</taxon>
        <taxon>Acetanaerobacterium</taxon>
    </lineage>
</organism>
<feature type="domain" description="Acyltransferase 3" evidence="2">
    <location>
        <begin position="36"/>
        <end position="350"/>
    </location>
</feature>
<dbReference type="InterPro" id="IPR002656">
    <property type="entry name" value="Acyl_transf_3_dom"/>
</dbReference>
<protein>
    <submittedName>
        <fullName evidence="3">Membrane-bound acyltransferase YfiQ, involved in biofilm formation</fullName>
    </submittedName>
</protein>
<evidence type="ECO:0000313" key="4">
    <source>
        <dbReference type="Proteomes" id="UP000199182"/>
    </source>
</evidence>
<keyword evidence="1" id="KW-0812">Transmembrane</keyword>
<proteinExistence type="predicted"/>
<feature type="transmembrane region" description="Helical" evidence="1">
    <location>
        <begin position="172"/>
        <end position="194"/>
    </location>
</feature>
<dbReference type="AlphaFoldDB" id="A0A1G9ZDH2"/>
<dbReference type="Pfam" id="PF01757">
    <property type="entry name" value="Acyl_transf_3"/>
    <property type="match status" value="1"/>
</dbReference>
<evidence type="ECO:0000313" key="3">
    <source>
        <dbReference type="EMBL" id="SDN19177.1"/>
    </source>
</evidence>
<evidence type="ECO:0000256" key="1">
    <source>
        <dbReference type="SAM" id="Phobius"/>
    </source>
</evidence>
<feature type="transmembrane region" description="Helical" evidence="1">
    <location>
        <begin position="270"/>
        <end position="291"/>
    </location>
</feature>
<sequence>MLVVILLFVALGLFGLKIYGIGKWNEEFLSLENTKALQALCAFGVILHHLSQRLKTPDVLSPFVDAGVLFVGVFLFCSGYGLIKSYQSKQNYLQGFIRRRLPSVLVPLYATIIIYLVYNLIEGQRFSPVEIVLFLTGFILINPQAWFAVAIVIFYIAFYIIFKYCKKERTAFWGMAVFLLVYTIICACLGHGGFWFQGEWWYNTCFLFLFGMLAGRFEGNIISFAKKRYAILTPVLIVLFFPVFILNLYMLKHVSYYANTPFQSDIPERFLCLSVQLPAIVLFVAAVLLITMKVRFNNKILQLLGQMTLELYLIQYLFIILLRSRFIQINNDVMYVLLVLILSTLTAFGLHILDTKIISLIGGKHRYLKRVESSIKQ</sequence>
<feature type="transmembrane region" description="Helical" evidence="1">
    <location>
        <begin position="63"/>
        <end position="83"/>
    </location>
</feature>
<dbReference type="GO" id="GO:0016747">
    <property type="term" value="F:acyltransferase activity, transferring groups other than amino-acyl groups"/>
    <property type="evidence" value="ECO:0007669"/>
    <property type="project" value="InterPro"/>
</dbReference>